<dbReference type="InterPro" id="IPR016047">
    <property type="entry name" value="M23ase_b-sheet_dom"/>
</dbReference>
<evidence type="ECO:0000313" key="5">
    <source>
        <dbReference type="Proteomes" id="UP000245166"/>
    </source>
</evidence>
<dbReference type="GO" id="GO:0004222">
    <property type="term" value="F:metalloendopeptidase activity"/>
    <property type="evidence" value="ECO:0007669"/>
    <property type="project" value="TreeGrafter"/>
</dbReference>
<feature type="signal peptide" evidence="2">
    <location>
        <begin position="1"/>
        <end position="24"/>
    </location>
</feature>
<protein>
    <submittedName>
        <fullName evidence="4">Peptidase</fullName>
    </submittedName>
</protein>
<evidence type="ECO:0000256" key="1">
    <source>
        <dbReference type="SAM" id="MobiDB-lite"/>
    </source>
</evidence>
<organism evidence="4 5">
    <name type="scientific">Serinibacter arcticus</name>
    <dbReference type="NCBI Taxonomy" id="1655435"/>
    <lineage>
        <taxon>Bacteria</taxon>
        <taxon>Bacillati</taxon>
        <taxon>Actinomycetota</taxon>
        <taxon>Actinomycetes</taxon>
        <taxon>Micrococcales</taxon>
        <taxon>Beutenbergiaceae</taxon>
        <taxon>Serinibacter</taxon>
    </lineage>
</organism>
<evidence type="ECO:0000313" key="4">
    <source>
        <dbReference type="EMBL" id="PWD50085.1"/>
    </source>
</evidence>
<dbReference type="AlphaFoldDB" id="A0A2U1ZSX0"/>
<dbReference type="RefSeq" id="WP_109228469.1">
    <property type="nucleotide sequence ID" value="NZ_PYHR01000002.1"/>
</dbReference>
<feature type="region of interest" description="Disordered" evidence="1">
    <location>
        <begin position="26"/>
        <end position="49"/>
    </location>
</feature>
<keyword evidence="2" id="KW-0732">Signal</keyword>
<keyword evidence="5" id="KW-1185">Reference proteome</keyword>
<evidence type="ECO:0000259" key="3">
    <source>
        <dbReference type="Pfam" id="PF01551"/>
    </source>
</evidence>
<gene>
    <name evidence="4" type="ORF">C8046_04780</name>
</gene>
<proteinExistence type="predicted"/>
<dbReference type="InterPro" id="IPR011055">
    <property type="entry name" value="Dup_hybrid_motif"/>
</dbReference>
<dbReference type="CDD" id="cd12797">
    <property type="entry name" value="M23_peptidase"/>
    <property type="match status" value="1"/>
</dbReference>
<dbReference type="OrthoDB" id="5245088at2"/>
<name>A0A2U1ZSX0_9MICO</name>
<reference evidence="4 5" key="1">
    <citation type="submission" date="2018-03" db="EMBL/GenBank/DDBJ databases">
        <title>Genome assembly of novel Miniimonas species PCH200.</title>
        <authorList>
            <person name="Thakur V."/>
            <person name="Kumar V."/>
            <person name="Singh D."/>
        </authorList>
    </citation>
    <scope>NUCLEOTIDE SEQUENCE [LARGE SCALE GENOMIC DNA]</scope>
    <source>
        <strain evidence="4 5">PCH200</strain>
    </source>
</reference>
<sequence>MPSIFRVLGTVAAVAALAATATVAGTGGGGGPGGGGQGGGGAGDAGPAGAAARPAVAAAPRPAARGAEAAVVYDWPLPAPAVVRAFDDPAQPWLAGHRGVDLAASAGAPVHAAADGVVAFAGTVAGRGVVSLDHADGIRTTYEPVTPAVARGEAVLRGDVIGTLVPGHRQDGTDALHWGARIGRETYVDPTLLVAGDVVIRLWE</sequence>
<dbReference type="Pfam" id="PF01551">
    <property type="entry name" value="Peptidase_M23"/>
    <property type="match status" value="1"/>
</dbReference>
<dbReference type="InterPro" id="IPR050570">
    <property type="entry name" value="Cell_wall_metabolism_enzyme"/>
</dbReference>
<dbReference type="Gene3D" id="2.70.70.10">
    <property type="entry name" value="Glucose Permease (Domain IIA)"/>
    <property type="match status" value="1"/>
</dbReference>
<dbReference type="PANTHER" id="PTHR21666:SF270">
    <property type="entry name" value="MUREIN HYDROLASE ACTIVATOR ENVC"/>
    <property type="match status" value="1"/>
</dbReference>
<comment type="caution">
    <text evidence="4">The sequence shown here is derived from an EMBL/GenBank/DDBJ whole genome shotgun (WGS) entry which is preliminary data.</text>
</comment>
<evidence type="ECO:0000256" key="2">
    <source>
        <dbReference type="SAM" id="SignalP"/>
    </source>
</evidence>
<feature type="chain" id="PRO_5038445310" evidence="2">
    <location>
        <begin position="25"/>
        <end position="204"/>
    </location>
</feature>
<dbReference type="SUPFAM" id="SSF51261">
    <property type="entry name" value="Duplicated hybrid motif"/>
    <property type="match status" value="1"/>
</dbReference>
<dbReference type="Proteomes" id="UP000245166">
    <property type="component" value="Unassembled WGS sequence"/>
</dbReference>
<dbReference type="PANTHER" id="PTHR21666">
    <property type="entry name" value="PEPTIDASE-RELATED"/>
    <property type="match status" value="1"/>
</dbReference>
<dbReference type="EMBL" id="PYHR01000002">
    <property type="protein sequence ID" value="PWD50085.1"/>
    <property type="molecule type" value="Genomic_DNA"/>
</dbReference>
<feature type="domain" description="M23ase beta-sheet core" evidence="3">
    <location>
        <begin position="96"/>
        <end position="190"/>
    </location>
</feature>
<accession>A0A2U1ZSX0</accession>
<feature type="compositionally biased region" description="Gly residues" evidence="1">
    <location>
        <begin position="26"/>
        <end position="46"/>
    </location>
</feature>